<organism evidence="1">
    <name type="scientific">bioreactor metagenome</name>
    <dbReference type="NCBI Taxonomy" id="1076179"/>
    <lineage>
        <taxon>unclassified sequences</taxon>
        <taxon>metagenomes</taxon>
        <taxon>ecological metagenomes</taxon>
    </lineage>
</organism>
<comment type="caution">
    <text evidence="1">The sequence shown here is derived from an EMBL/GenBank/DDBJ whole genome shotgun (WGS) entry which is preliminary data.</text>
</comment>
<gene>
    <name evidence="1" type="ORF">SDC9_208257</name>
</gene>
<evidence type="ECO:0000313" key="1">
    <source>
        <dbReference type="EMBL" id="MPN60529.1"/>
    </source>
</evidence>
<proteinExistence type="predicted"/>
<accession>A0A645JCY7</accession>
<name>A0A645JCY7_9ZZZZ</name>
<protein>
    <submittedName>
        <fullName evidence="1">Uncharacterized protein</fullName>
    </submittedName>
</protein>
<sequence length="88" mass="9954">MLWHLDGYGDQQVAFAACVEPLDALLTQAVGRSCLRSGGNLILDALFQRRYRQAAAKRRHGVRDRHLKIEIKPLPRELSVRAHADSHI</sequence>
<dbReference type="EMBL" id="VSSQ01135909">
    <property type="protein sequence ID" value="MPN60529.1"/>
    <property type="molecule type" value="Genomic_DNA"/>
</dbReference>
<reference evidence="1" key="1">
    <citation type="submission" date="2019-08" db="EMBL/GenBank/DDBJ databases">
        <authorList>
            <person name="Kucharzyk K."/>
            <person name="Murdoch R.W."/>
            <person name="Higgins S."/>
            <person name="Loffler F."/>
        </authorList>
    </citation>
    <scope>NUCLEOTIDE SEQUENCE</scope>
</reference>
<dbReference type="AlphaFoldDB" id="A0A645JCY7"/>